<proteinExistence type="predicted"/>
<organism evidence="1 2">
    <name type="scientific">Burkholderia stabilis</name>
    <dbReference type="NCBI Taxonomy" id="95485"/>
    <lineage>
        <taxon>Bacteria</taxon>
        <taxon>Pseudomonadati</taxon>
        <taxon>Pseudomonadota</taxon>
        <taxon>Betaproteobacteria</taxon>
        <taxon>Burkholderiales</taxon>
        <taxon>Burkholderiaceae</taxon>
        <taxon>Burkholderia</taxon>
        <taxon>Burkholderia cepacia complex</taxon>
    </lineage>
</organism>
<protein>
    <submittedName>
        <fullName evidence="1">Uncharacterized protein</fullName>
    </submittedName>
</protein>
<dbReference type="Proteomes" id="UP000289650">
    <property type="component" value="Unassembled WGS sequence"/>
</dbReference>
<evidence type="ECO:0000313" key="2">
    <source>
        <dbReference type="Proteomes" id="UP000289650"/>
    </source>
</evidence>
<name>A0A4V1PQI8_9BURK</name>
<gene>
    <name evidence="1" type="ORF">D1006_41095</name>
</gene>
<accession>A0A4V1PQI8</accession>
<reference evidence="1 2" key="1">
    <citation type="submission" date="2018-08" db="EMBL/GenBank/DDBJ databases">
        <title>Mountain-cultivated ginseng endophyte, Burkholderia stabilis and its activity against ginseng root rot disease.</title>
        <authorList>
            <person name="Tapan Kumar M."/>
            <person name="Bae H."/>
            <person name="Shanmugam G."/>
            <person name="Jeon J."/>
        </authorList>
    </citation>
    <scope>NUCLEOTIDE SEQUENCE [LARGE SCALE GENOMIC DNA]</scope>
    <source>
        <strain evidence="1 2">EB159</strain>
    </source>
</reference>
<comment type="caution">
    <text evidence="1">The sequence shown here is derived from an EMBL/GenBank/DDBJ whole genome shotgun (WGS) entry which is preliminary data.</text>
</comment>
<evidence type="ECO:0000313" key="1">
    <source>
        <dbReference type="EMBL" id="RXV64244.1"/>
    </source>
</evidence>
<dbReference type="EMBL" id="QWEX01000005">
    <property type="protein sequence ID" value="RXV64244.1"/>
    <property type="molecule type" value="Genomic_DNA"/>
</dbReference>
<dbReference type="OrthoDB" id="9031060at2"/>
<sequence>MEQPFLKMPNLHRVINRAHADLVANGAAIAAETDLTPCGPVGWTNGQRGNLCVDLTVYRPRHGGGERYAVTRFFDGQYASVTCMLPEHAKRALFAESRAEFERIGALGSAPHAAGGSDSGNDDLESTSIALLSADVDLERRDVRPEAKQLPLL</sequence>
<dbReference type="AlphaFoldDB" id="A0A4V1PQI8"/>
<dbReference type="RefSeq" id="WP_129518823.1">
    <property type="nucleotide sequence ID" value="NZ_QWEX01000005.1"/>
</dbReference>